<dbReference type="Proteomes" id="UP000593564">
    <property type="component" value="Unassembled WGS sequence"/>
</dbReference>
<proteinExistence type="predicted"/>
<sequence>MVLVEVVLLVPGAVLHALPLSWPHPPGPLNSLILPGPPDVSSRLYTPDSDV</sequence>
<accession>A0A7J7GX93</accession>
<reference evidence="3" key="1">
    <citation type="journal article" date="2020" name="Nat. Commun.">
        <title>Genome assembly of wild tea tree DASZ reveals pedigree and selection history of tea varieties.</title>
        <authorList>
            <person name="Zhang W."/>
            <person name="Zhang Y."/>
            <person name="Qiu H."/>
            <person name="Guo Y."/>
            <person name="Wan H."/>
            <person name="Zhang X."/>
            <person name="Scossa F."/>
            <person name="Alseekh S."/>
            <person name="Zhang Q."/>
            <person name="Wang P."/>
            <person name="Xu L."/>
            <person name="Schmidt M.H."/>
            <person name="Jia X."/>
            <person name="Li D."/>
            <person name="Zhu A."/>
            <person name="Guo F."/>
            <person name="Chen W."/>
            <person name="Ni D."/>
            <person name="Usadel B."/>
            <person name="Fernie A.R."/>
            <person name="Wen W."/>
        </authorList>
    </citation>
    <scope>NUCLEOTIDE SEQUENCE [LARGE SCALE GENOMIC DNA]</scope>
    <source>
        <strain evidence="3">cv. G240</strain>
    </source>
</reference>
<keyword evidence="3" id="KW-1185">Reference proteome</keyword>
<organism evidence="2 3">
    <name type="scientific">Camellia sinensis</name>
    <name type="common">Tea plant</name>
    <name type="synonym">Thea sinensis</name>
    <dbReference type="NCBI Taxonomy" id="4442"/>
    <lineage>
        <taxon>Eukaryota</taxon>
        <taxon>Viridiplantae</taxon>
        <taxon>Streptophyta</taxon>
        <taxon>Embryophyta</taxon>
        <taxon>Tracheophyta</taxon>
        <taxon>Spermatophyta</taxon>
        <taxon>Magnoliopsida</taxon>
        <taxon>eudicotyledons</taxon>
        <taxon>Gunneridae</taxon>
        <taxon>Pentapetalae</taxon>
        <taxon>asterids</taxon>
        <taxon>Ericales</taxon>
        <taxon>Theaceae</taxon>
        <taxon>Camellia</taxon>
    </lineage>
</organism>
<evidence type="ECO:0000256" key="1">
    <source>
        <dbReference type="SAM" id="SignalP"/>
    </source>
</evidence>
<name>A0A7J7GX93_CAMSI</name>
<dbReference type="AlphaFoldDB" id="A0A7J7GX93"/>
<evidence type="ECO:0000313" key="3">
    <source>
        <dbReference type="Proteomes" id="UP000593564"/>
    </source>
</evidence>
<dbReference type="EMBL" id="JACBKZ010000008">
    <property type="protein sequence ID" value="KAF5944104.1"/>
    <property type="molecule type" value="Genomic_DNA"/>
</dbReference>
<comment type="caution">
    <text evidence="2">The sequence shown here is derived from an EMBL/GenBank/DDBJ whole genome shotgun (WGS) entry which is preliminary data.</text>
</comment>
<keyword evidence="1" id="KW-0732">Signal</keyword>
<reference evidence="2 3" key="2">
    <citation type="submission" date="2020-07" db="EMBL/GenBank/DDBJ databases">
        <title>Genome assembly of wild tea tree DASZ reveals pedigree and selection history of tea varieties.</title>
        <authorList>
            <person name="Zhang W."/>
        </authorList>
    </citation>
    <scope>NUCLEOTIDE SEQUENCE [LARGE SCALE GENOMIC DNA]</scope>
    <source>
        <strain evidence="3">cv. G240</strain>
        <tissue evidence="2">Leaf</tissue>
    </source>
</reference>
<evidence type="ECO:0000313" key="2">
    <source>
        <dbReference type="EMBL" id="KAF5944104.1"/>
    </source>
</evidence>
<gene>
    <name evidence="2" type="ORF">HYC85_018181</name>
</gene>
<feature type="chain" id="PRO_5029910756" evidence="1">
    <location>
        <begin position="18"/>
        <end position="51"/>
    </location>
</feature>
<feature type="signal peptide" evidence="1">
    <location>
        <begin position="1"/>
        <end position="17"/>
    </location>
</feature>
<protein>
    <submittedName>
        <fullName evidence="2">Uncharacterized protein</fullName>
    </submittedName>
</protein>